<gene>
    <name evidence="15" type="primary">LOC113397064</name>
</gene>
<evidence type="ECO:0000256" key="5">
    <source>
        <dbReference type="ARBA" id="ARBA00022801"/>
    </source>
</evidence>
<keyword evidence="10" id="KW-0732">Signal</keyword>
<evidence type="ECO:0000256" key="3">
    <source>
        <dbReference type="ARBA" id="ARBA00022690"/>
    </source>
</evidence>
<dbReference type="InterPro" id="IPR038765">
    <property type="entry name" value="Papain-like_cys_pep_sf"/>
</dbReference>
<dbReference type="GO" id="GO:0005737">
    <property type="term" value="C:cytoplasm"/>
    <property type="evidence" value="ECO:0007669"/>
    <property type="project" value="TreeGrafter"/>
</dbReference>
<evidence type="ECO:0000256" key="4">
    <source>
        <dbReference type="ARBA" id="ARBA00022704"/>
    </source>
</evidence>
<keyword evidence="6" id="KW-0788">Thiol protease</keyword>
<evidence type="ECO:0000256" key="9">
    <source>
        <dbReference type="SAM" id="MobiDB-lite"/>
    </source>
</evidence>
<evidence type="ECO:0000256" key="10">
    <source>
        <dbReference type="SAM" id="SignalP"/>
    </source>
</evidence>
<evidence type="ECO:0000259" key="11">
    <source>
        <dbReference type="SMART" id="SM00043"/>
    </source>
</evidence>
<dbReference type="CDD" id="cd02248">
    <property type="entry name" value="Peptidase_C1A"/>
    <property type="match status" value="1"/>
</dbReference>
<evidence type="ECO:0000256" key="7">
    <source>
        <dbReference type="ARBA" id="ARBA00023145"/>
    </source>
</evidence>
<dbReference type="Gene3D" id="3.90.70.10">
    <property type="entry name" value="Cysteine proteinases"/>
    <property type="match status" value="1"/>
</dbReference>
<dbReference type="InterPro" id="IPR000169">
    <property type="entry name" value="Pept_cys_AS"/>
</dbReference>
<feature type="domain" description="Cathepsin propeptide inhibitor" evidence="13">
    <location>
        <begin position="1659"/>
        <end position="1717"/>
    </location>
</feature>
<dbReference type="Pfam" id="PF08246">
    <property type="entry name" value="Inhibitor_I29"/>
    <property type="match status" value="1"/>
</dbReference>
<dbReference type="PANTHER" id="PTHR46186:SF2">
    <property type="entry name" value="CYSTATIN"/>
    <property type="match status" value="1"/>
</dbReference>
<dbReference type="OMA" id="IHELNTH"/>
<dbReference type="SUPFAM" id="SSF54403">
    <property type="entry name" value="Cystatin/monellin"/>
    <property type="match status" value="9"/>
</dbReference>
<evidence type="ECO:0000259" key="13">
    <source>
        <dbReference type="SMART" id="SM00848"/>
    </source>
</evidence>
<dbReference type="InterPro" id="IPR025661">
    <property type="entry name" value="Pept_asp_AS"/>
</dbReference>
<dbReference type="GO" id="GO:0031982">
    <property type="term" value="C:vesicle"/>
    <property type="evidence" value="ECO:0007669"/>
    <property type="project" value="TreeGrafter"/>
</dbReference>
<dbReference type="OrthoDB" id="387093at2759"/>
<feature type="compositionally biased region" description="Basic and acidic residues" evidence="9">
    <location>
        <begin position="299"/>
        <end position="308"/>
    </location>
</feature>
<dbReference type="Pfam" id="PF00112">
    <property type="entry name" value="Peptidase_C1"/>
    <property type="match status" value="1"/>
</dbReference>
<dbReference type="PROSITE" id="PS00639">
    <property type="entry name" value="THIOL_PROTEASE_HIS"/>
    <property type="match status" value="1"/>
</dbReference>
<dbReference type="SUPFAM" id="SSF54001">
    <property type="entry name" value="Cysteine proteinases"/>
    <property type="match status" value="1"/>
</dbReference>
<dbReference type="SMART" id="SM00645">
    <property type="entry name" value="Pept_C1"/>
    <property type="match status" value="1"/>
</dbReference>
<feature type="domain" description="Cystatin" evidence="11">
    <location>
        <begin position="945"/>
        <end position="1044"/>
    </location>
</feature>
<dbReference type="CDD" id="cd00042">
    <property type="entry name" value="CY"/>
    <property type="match status" value="7"/>
</dbReference>
<feature type="domain" description="Cystatin" evidence="11">
    <location>
        <begin position="565"/>
        <end position="674"/>
    </location>
</feature>
<feature type="region of interest" description="Disordered" evidence="9">
    <location>
        <begin position="293"/>
        <end position="318"/>
    </location>
</feature>
<feature type="domain" description="Cystatin" evidence="11">
    <location>
        <begin position="807"/>
        <end position="899"/>
    </location>
</feature>
<dbReference type="GO" id="GO:0006508">
    <property type="term" value="P:proteolysis"/>
    <property type="evidence" value="ECO:0007669"/>
    <property type="project" value="UniProtKB-KW"/>
</dbReference>
<dbReference type="GO" id="GO:0008234">
    <property type="term" value="F:cysteine-type peptidase activity"/>
    <property type="evidence" value="ECO:0007669"/>
    <property type="project" value="UniProtKB-KW"/>
</dbReference>
<comment type="similarity">
    <text evidence="1">Belongs to the cystatin family.</text>
</comment>
<dbReference type="PRINTS" id="PR00705">
    <property type="entry name" value="PAPAIN"/>
</dbReference>
<dbReference type="GeneID" id="113397064"/>
<feature type="domain" description="Cystatin" evidence="11">
    <location>
        <begin position="1533"/>
        <end position="1640"/>
    </location>
</feature>
<feature type="domain" description="Cystatin" evidence="11">
    <location>
        <begin position="178"/>
        <end position="276"/>
    </location>
</feature>
<keyword evidence="8" id="KW-1015">Disulfide bond</keyword>
<dbReference type="Pfam" id="PF00031">
    <property type="entry name" value="Cystatin"/>
    <property type="match status" value="6"/>
</dbReference>
<feature type="chain" id="PRO_5044666677" evidence="10">
    <location>
        <begin position="22"/>
        <end position="1964"/>
    </location>
</feature>
<name>A0A8B8I1X1_VANTA</name>
<dbReference type="InterPro" id="IPR046350">
    <property type="entry name" value="Cystatin_sf"/>
</dbReference>
<dbReference type="PROSITE" id="PS00139">
    <property type="entry name" value="THIOL_PROTEASE_CYS"/>
    <property type="match status" value="1"/>
</dbReference>
<dbReference type="InterPro" id="IPR013201">
    <property type="entry name" value="Prot_inhib_I29"/>
</dbReference>
<keyword evidence="4" id="KW-0789">Thiol protease inhibitor</keyword>
<dbReference type="PANTHER" id="PTHR46186">
    <property type="entry name" value="CYSTATIN"/>
    <property type="match status" value="1"/>
</dbReference>
<dbReference type="InterPro" id="IPR000668">
    <property type="entry name" value="Peptidase_C1A_C"/>
</dbReference>
<dbReference type="SMART" id="SM00848">
    <property type="entry name" value="Inhibitor_I29"/>
    <property type="match status" value="1"/>
</dbReference>
<evidence type="ECO:0000259" key="12">
    <source>
        <dbReference type="SMART" id="SM00645"/>
    </source>
</evidence>
<evidence type="ECO:0000313" key="14">
    <source>
        <dbReference type="Proteomes" id="UP001652626"/>
    </source>
</evidence>
<dbReference type="RefSeq" id="XP_026490995.2">
    <property type="nucleotide sequence ID" value="XM_026635210.2"/>
</dbReference>
<keyword evidence="5" id="KW-0378">Hydrolase</keyword>
<evidence type="ECO:0000313" key="15">
    <source>
        <dbReference type="RefSeq" id="XP_026490995.2"/>
    </source>
</evidence>
<feature type="domain" description="Cystatin" evidence="11">
    <location>
        <begin position="685"/>
        <end position="791"/>
    </location>
</feature>
<evidence type="ECO:0000256" key="8">
    <source>
        <dbReference type="ARBA" id="ARBA00023157"/>
    </source>
</evidence>
<reference evidence="15" key="1">
    <citation type="submission" date="2025-08" db="UniProtKB">
        <authorList>
            <consortium name="RefSeq"/>
        </authorList>
    </citation>
    <scope>IDENTIFICATION</scope>
    <source>
        <tissue evidence="15">Whole body</tissue>
    </source>
</reference>
<dbReference type="InterPro" id="IPR018073">
    <property type="entry name" value="Prot_inh_cystat_CS"/>
</dbReference>
<proteinExistence type="inferred from homology"/>
<keyword evidence="3" id="KW-0646">Protease inhibitor</keyword>
<feature type="domain" description="Cystatin" evidence="11">
    <location>
        <begin position="1065"/>
        <end position="1174"/>
    </location>
</feature>
<feature type="domain" description="Cystatin" evidence="11">
    <location>
        <begin position="1418"/>
        <end position="1530"/>
    </location>
</feature>
<accession>A0A8B8I1X1</accession>
<dbReference type="PROSITE" id="PS00640">
    <property type="entry name" value="THIOL_PROTEASE_ASN"/>
    <property type="match status" value="1"/>
</dbReference>
<protein>
    <submittedName>
        <fullName evidence="15">Uncharacterized protein LOC113397064</fullName>
    </submittedName>
</protein>
<evidence type="ECO:0000256" key="1">
    <source>
        <dbReference type="ARBA" id="ARBA00009403"/>
    </source>
</evidence>
<dbReference type="PROSITE" id="PS00287">
    <property type="entry name" value="CYSTATIN"/>
    <property type="match status" value="1"/>
</dbReference>
<dbReference type="InterPro" id="IPR025660">
    <property type="entry name" value="Pept_his_AS"/>
</dbReference>
<keyword evidence="2" id="KW-0645">Protease</keyword>
<dbReference type="Proteomes" id="UP001652626">
    <property type="component" value="Chromosome 19"/>
</dbReference>
<feature type="domain" description="Peptidase C1A papain C-terminal" evidence="12">
    <location>
        <begin position="1746"/>
        <end position="1963"/>
    </location>
</feature>
<feature type="signal peptide" evidence="10">
    <location>
        <begin position="1"/>
        <end position="21"/>
    </location>
</feature>
<dbReference type="InterPro" id="IPR039417">
    <property type="entry name" value="Peptidase_C1A_papain-like"/>
</dbReference>
<evidence type="ECO:0000256" key="2">
    <source>
        <dbReference type="ARBA" id="ARBA00022670"/>
    </source>
</evidence>
<evidence type="ECO:0000256" key="6">
    <source>
        <dbReference type="ARBA" id="ARBA00022807"/>
    </source>
</evidence>
<dbReference type="GO" id="GO:0004869">
    <property type="term" value="F:cysteine-type endopeptidase inhibitor activity"/>
    <property type="evidence" value="ECO:0007669"/>
    <property type="project" value="UniProtKB-KW"/>
</dbReference>
<sequence>MRWLKFAFTLNVCCLLSACLAELDFERKDKLLNGFVDYLNNLPNQPYTYEDGAIIKTHKMNDASESYYIEINLKATDNHDLDSSRYIKCSATIQDLNEAGISVQNNEYHCENSDHMTDQKSSEVGQQDVDQQDVDQTTQMELVTAHEPVHLDNEVQSNIGITSGEQFIAIPRRQYGGSCIGCSSHVNIQAPGVNDLAALAIKHLDKHEPNVRHSIDSVLDVERQVQAINGVRYILTLQVVFNKCSPPTDECIEIKPCKIAILEKSWIKTHDGSKYRTILSNNCTEEWIFGDDGEYIPNNDDKNDDGIQKPKPNNVNTGSEDEILKVIHNTDVQAQPQQEKTLTENERKNLEEQIIPYNKFDEATVSEISETLKSQNSGDESAHLVSGMETVRRYGGNSAQQKPPENQEKTSYLNQDKKKAIDELINFFNSAGFDGNHYDIIRNKRSYNHDLKIMSLAEKIHKIKDNVNNANYLYNLAQNMLDYINEMDLAVKTRILKEVIAAEEEYENFQHFFYIQARVAIPCDKAECESNNEVNKICNGVIEVFEQNTPQILSAFCHDEKKRKNQFSKPEMIPLNDPVLLKLTQESLKKIEKESSNPNAMKIEEILEANTQQASGRLTKFILHLVYTNCNKTIPYEKRTNCTVIQSMDSNICDITVHERHWLKEKKVTHVCTQRPIDERFSKKRQSNNIQGLNDPKVFDMVQDALQYLDVNSNRNNKQKVVEITSVTTQLIGGLLTEVKFAVGYTECPNEYQVDLKTCELLHNEPLRKCQAQIWDRPWLEDGKQIKVKCDDTIDKDIHRSLKKRSVKPGGVKNTDPTEPQYQLLANLSLKKFLQDEGFNNEYEVVKVENVTEQVVSGLLIKMHFQITNKNIQNEKHICYSEIWKRPWLNYTNYKVNCEDLGSKSRIKRYVPADVGVLNPRKDLDNVYTYGEKVENKPNIRRKRALTGAPTKKNVNSVQYKLLAEESLNKYQRIQKTKTKHDITVKRVTEQIVSGILYKIDFIATPTSCSQRTSKCKTNNLLACHSKIWDRPWKGSKEIDVHCNEYFANEDDSDKEKNKRDKRSIRLGAPKEKNIDSKEYKQLADLSLEKYQQISNAKYQHKIVKIHHVTEQIVEGVLTKLEFSISPTKCLLTDGPHVIDECSLLKPQTVLRCESEVWNRPWLKSEKEINVTCKKVYIKNVKTDDLHDNDKRTKRQIHSGENNIDEDTMYYYADRAINQINDKSDTNNLQKLITVHSIQSHMIRGVNTVKMYIETAYTFCLRHQDEVRLDNCEELSGMYHRLCFVNLRPSPDDELDVESIDVVCDDEAEFKKVTGISIPEIIKRSLRELEASPKIQNKLINKGEPHVIPSLDFDNPTKVTYIVHTLNCSKHVDLDRNPDACYLDVSRISKTCTSYVWMKPNSKKIGKITTKCSEQKKYRYKRSLELKNITSDDKTIQNLVKESLEKLEMSSINRYKQRVMQINSFTNKITTGKLTTIDFDVGYTNCLKYEWVDNITACDFIEHLPRRHCISYVWERLWLENGRQIDVSCVDDETPLEAHVEFESTETAMQLANEAVKHIEAKYPSPRRQKVVRVYSLQKQEIAGLHYRMKIEVGYTDCMALSIKDDCKIVNNMGLNKFCRVNIWLRTWTDRPPIYRVSCDYQDGATTELYRNIQAEHLFSDFLTTYTPDYVNDRNEMLKRFTIFKENVKKIHDFNTHERGTARYAVTRFADLSYEEFRQKFMGLKPSFRDHNQIPMRKAEIPQVHLPALFDWRHYNAVTEVKDQGSCGSCWAFSVTGNIEGQWKIQTGELVSLSEQELVDCDKLDDGCNGGLPDNAYRAIEQLGGLETENDYPYEGENDKCAFNKTLSKVKITSAVNITSNETDMAKWLVQNGPISIGINANAMQFYVGGVSHPWKVLCSPTNLDHGVLIVGYGVKDYPLFHKTLPYWIIKNSWGNSWGEQGYYRVYRGDGTCGVNQMASSAVV</sequence>
<keyword evidence="7" id="KW-0865">Zymogen</keyword>
<keyword evidence="14" id="KW-1185">Reference proteome</keyword>
<dbReference type="PROSITE" id="PS51257">
    <property type="entry name" value="PROKAR_LIPOPROTEIN"/>
    <property type="match status" value="1"/>
</dbReference>
<dbReference type="Gene3D" id="3.10.450.10">
    <property type="match status" value="9"/>
</dbReference>
<dbReference type="GO" id="GO:0005615">
    <property type="term" value="C:extracellular space"/>
    <property type="evidence" value="ECO:0007669"/>
    <property type="project" value="TreeGrafter"/>
</dbReference>
<dbReference type="SMART" id="SM00043">
    <property type="entry name" value="CY"/>
    <property type="match status" value="8"/>
</dbReference>
<organism evidence="14 15">
    <name type="scientific">Vanessa tameamea</name>
    <name type="common">Kamehameha butterfly</name>
    <dbReference type="NCBI Taxonomy" id="334116"/>
    <lineage>
        <taxon>Eukaryota</taxon>
        <taxon>Metazoa</taxon>
        <taxon>Ecdysozoa</taxon>
        <taxon>Arthropoda</taxon>
        <taxon>Hexapoda</taxon>
        <taxon>Insecta</taxon>
        <taxon>Pterygota</taxon>
        <taxon>Neoptera</taxon>
        <taxon>Endopterygota</taxon>
        <taxon>Lepidoptera</taxon>
        <taxon>Glossata</taxon>
        <taxon>Ditrysia</taxon>
        <taxon>Papilionoidea</taxon>
        <taxon>Nymphalidae</taxon>
        <taxon>Nymphalinae</taxon>
        <taxon>Vanessa</taxon>
    </lineage>
</organism>
<dbReference type="InterPro" id="IPR000010">
    <property type="entry name" value="Cystatin_dom"/>
</dbReference>